<evidence type="ECO:0000313" key="2">
    <source>
        <dbReference type="Proteomes" id="UP000004374"/>
    </source>
</evidence>
<dbReference type="STRING" id="562729.RNAN_1267"/>
<name>I1DW68_9GAMM</name>
<keyword evidence="2" id="KW-1185">Reference proteome</keyword>
<protein>
    <submittedName>
        <fullName evidence="1">Uncharacterized protein</fullName>
    </submittedName>
</protein>
<sequence>MEKLSPNVQQLYSWLQRGNAIEQCTHAGRSIGLIRTVGSEAPESIKAAFNTLYQYGLLKETEFFEFGMRWSRFTAKTAAVSEVQHG</sequence>
<accession>I1DW68</accession>
<dbReference type="AlphaFoldDB" id="I1DW68"/>
<gene>
    <name evidence="1" type="ORF">RNAN_1267</name>
</gene>
<dbReference type="EMBL" id="BAFK01000005">
    <property type="protein sequence ID" value="GAB58296.1"/>
    <property type="molecule type" value="Genomic_DNA"/>
</dbReference>
<comment type="caution">
    <text evidence="1">The sequence shown here is derived from an EMBL/GenBank/DDBJ whole genome shotgun (WGS) entry which is preliminary data.</text>
</comment>
<proteinExistence type="predicted"/>
<organism evidence="1 2">
    <name type="scientific">Rheinheimera nanhaiensis E407-8</name>
    <dbReference type="NCBI Taxonomy" id="562729"/>
    <lineage>
        <taxon>Bacteria</taxon>
        <taxon>Pseudomonadati</taxon>
        <taxon>Pseudomonadota</taxon>
        <taxon>Gammaproteobacteria</taxon>
        <taxon>Chromatiales</taxon>
        <taxon>Chromatiaceae</taxon>
        <taxon>Rheinheimera</taxon>
    </lineage>
</organism>
<reference evidence="1 2" key="1">
    <citation type="journal article" date="2012" name="J. Bacteriol.">
        <title>Genome Sequence of the Protease-Producing Bacterium Rheinheimera nanhaiensis E407-8T, Isolated from Deep-Sea Sediment of the South China Sea.</title>
        <authorList>
            <person name="Zhang X.-Y."/>
            <person name="Zhang Y.-J."/>
            <person name="Qin Q.-L."/>
            <person name="Xie B.-B."/>
            <person name="Chen X.-L."/>
            <person name="Zhou B.-C."/>
            <person name="Zhang Y.-Z."/>
        </authorList>
    </citation>
    <scope>NUCLEOTIDE SEQUENCE [LARGE SCALE GENOMIC DNA]</scope>
    <source>
        <strain evidence="1 2">E407-8</strain>
    </source>
</reference>
<dbReference type="OrthoDB" id="5771602at2"/>
<evidence type="ECO:0000313" key="1">
    <source>
        <dbReference type="EMBL" id="GAB58296.1"/>
    </source>
</evidence>
<dbReference type="Proteomes" id="UP000004374">
    <property type="component" value="Unassembled WGS sequence"/>
</dbReference>
<dbReference type="RefSeq" id="WP_008219849.1">
    <property type="nucleotide sequence ID" value="NZ_BAFK01000005.1"/>
</dbReference>